<organism evidence="1 2">
    <name type="scientific">Limosilactobacillus reuteri</name>
    <name type="common">Lactobacillus reuteri</name>
    <dbReference type="NCBI Taxonomy" id="1598"/>
    <lineage>
        <taxon>Bacteria</taxon>
        <taxon>Bacillati</taxon>
        <taxon>Bacillota</taxon>
        <taxon>Bacilli</taxon>
        <taxon>Lactobacillales</taxon>
        <taxon>Lactobacillaceae</taxon>
        <taxon>Limosilactobacillus</taxon>
    </lineage>
</organism>
<name>A0A363EDG5_LIMRT</name>
<sequence length="120" mass="13870">MMTSDSKKVVQSESRYDKYILCADWHEMNKRWSTDISLFTSFYGAVTVNQSDHLICTDIEVRHYICPDIVDGIKKVNELEVDASSIQLLSVEELMSLINTFKMRICITRHPKLFSNKCGD</sequence>
<reference evidence="1 2" key="1">
    <citation type="submission" date="2020-07" db="EMBL/GenBank/DDBJ databases">
        <title>Genome sequence of Lactobacillus reuteri CNEI-KCA3 isolated from the faeces of a reared-broiler chicken, South-East Nigeria, reveals presence of CRISPR arrays.</title>
        <authorList>
            <person name="Anukam K.C."/>
            <person name="Ibezim C.N."/>
            <person name="BeecK W.V."/>
            <person name="Allonsius C."/>
            <person name="Broek M.D."/>
            <person name="Tuyaerts I."/>
            <person name="Attama A."/>
            <person name="Esimone C.O."/>
            <person name="Lebeer S."/>
        </authorList>
    </citation>
    <scope>NUCLEOTIDE SEQUENCE [LARGE SCALE GENOMIC DNA]</scope>
    <source>
        <strain evidence="1 2">CNEI-KCA3</strain>
    </source>
</reference>
<dbReference type="Proteomes" id="UP000510868">
    <property type="component" value="Chromosome"/>
</dbReference>
<proteinExistence type="predicted"/>
<dbReference type="RefSeq" id="WP_003670981.1">
    <property type="nucleotide sequence ID" value="NZ_CAKMBD010000034.1"/>
</dbReference>
<evidence type="ECO:0000313" key="1">
    <source>
        <dbReference type="EMBL" id="QLQ62738.1"/>
    </source>
</evidence>
<dbReference type="AlphaFoldDB" id="A0A363EDG5"/>
<evidence type="ECO:0000313" key="2">
    <source>
        <dbReference type="Proteomes" id="UP000510868"/>
    </source>
</evidence>
<dbReference type="EMBL" id="CP059275">
    <property type="protein sequence ID" value="QLQ62738.1"/>
    <property type="molecule type" value="Genomic_DNA"/>
</dbReference>
<accession>A0A363EDG5</accession>
<gene>
    <name evidence="1" type="ORF">HHK02_05455</name>
</gene>
<protein>
    <submittedName>
        <fullName evidence="1">Uncharacterized protein</fullName>
    </submittedName>
</protein>